<name>A0A517L8C7_9PEZI</name>
<feature type="transmembrane region" description="Helical" evidence="5">
    <location>
        <begin position="288"/>
        <end position="313"/>
    </location>
</feature>
<evidence type="ECO:0000256" key="1">
    <source>
        <dbReference type="ARBA" id="ARBA00004141"/>
    </source>
</evidence>
<evidence type="ECO:0000256" key="5">
    <source>
        <dbReference type="SAM" id="Phobius"/>
    </source>
</evidence>
<dbReference type="Gene3D" id="1.50.10.150">
    <property type="entry name" value="Voltage-dependent anion channel"/>
    <property type="match status" value="1"/>
</dbReference>
<dbReference type="AlphaFoldDB" id="A0A517L8C7"/>
<feature type="transmembrane region" description="Helical" evidence="5">
    <location>
        <begin position="140"/>
        <end position="160"/>
    </location>
</feature>
<feature type="transmembrane region" description="Helical" evidence="5">
    <location>
        <begin position="200"/>
        <end position="226"/>
    </location>
</feature>
<reference evidence="6 7" key="1">
    <citation type="submission" date="2019-07" db="EMBL/GenBank/DDBJ databases">
        <title>Finished genome of Venturia effusa.</title>
        <authorList>
            <person name="Young C.A."/>
            <person name="Cox M.P."/>
            <person name="Ganley A.R.D."/>
            <person name="David W.J."/>
        </authorList>
    </citation>
    <scope>NUCLEOTIDE SEQUENCE [LARGE SCALE GENOMIC DNA]</scope>
    <source>
        <strain evidence="7">albino</strain>
    </source>
</reference>
<keyword evidence="4 5" id="KW-0472">Membrane</keyword>
<comment type="subcellular location">
    <subcellularLocation>
        <location evidence="1">Membrane</location>
        <topology evidence="1">Multi-pass membrane protein</topology>
    </subcellularLocation>
</comment>
<dbReference type="InterPro" id="IPR038665">
    <property type="entry name" value="Voltage-dep_anion_channel_sf"/>
</dbReference>
<dbReference type="GO" id="GO:0016020">
    <property type="term" value="C:membrane"/>
    <property type="evidence" value="ECO:0007669"/>
    <property type="project" value="UniProtKB-SubCell"/>
</dbReference>
<protein>
    <recommendedName>
        <fullName evidence="8">Malic acid transport protein</fullName>
    </recommendedName>
</protein>
<dbReference type="STRING" id="50376.A0A517L8C7"/>
<gene>
    <name evidence="6" type="ORF">FKW77_000234</name>
</gene>
<evidence type="ECO:0000256" key="4">
    <source>
        <dbReference type="ARBA" id="ARBA00023136"/>
    </source>
</evidence>
<proteinExistence type="predicted"/>
<dbReference type="EMBL" id="CP042191">
    <property type="protein sequence ID" value="QDS71898.1"/>
    <property type="molecule type" value="Genomic_DNA"/>
</dbReference>
<feature type="transmembrane region" description="Helical" evidence="5">
    <location>
        <begin position="109"/>
        <end position="128"/>
    </location>
</feature>
<feature type="transmembrane region" description="Helical" evidence="5">
    <location>
        <begin position="325"/>
        <end position="346"/>
    </location>
</feature>
<sequence length="405" mass="44482">MKPVRDAEALFDESKTPSTQACHQLSLTDRISRFTWPWFACTMSTGSIAVVIAQQPFQFNGLRTIGKVFFVLDILLFITFTICISIRFVKKPSALGHSLHHPQESFFFGTWWVSVALILNCMQAYAVPVCGPWLVKTLEVLFWIYAACALLVAVFQYHLIFTKETLSAGEALPAWILPVYPFLVLGPLASVLVPSQPDGAALPILIGGLLFQGLGWLFAYMIYTIYLARLISSGLPDESTRPGMYVSVGPAGYTSATLVSLGNRALDVLPSNFLGNDSGIATGYLWKAFGLAAGIFVWLLGFWFFALTTVSILFGARKMHFTLQWWAFIFPNAGLTLAAIQIGNVMGSDGIKGVTSGMTILLVIMWIFVAGMNVAAVWKKKILSPGTDVGIENGDEQPREEMKHD</sequence>
<dbReference type="PANTHER" id="PTHR31162">
    <property type="entry name" value="MALIC ACID TRANSPORT PROTEIN-RELATED"/>
    <property type="match status" value="1"/>
</dbReference>
<accession>A0A517L8C7</accession>
<evidence type="ECO:0000313" key="7">
    <source>
        <dbReference type="Proteomes" id="UP000316270"/>
    </source>
</evidence>
<feature type="transmembrane region" description="Helical" evidence="5">
    <location>
        <begin position="172"/>
        <end position="193"/>
    </location>
</feature>
<keyword evidence="2 5" id="KW-0812">Transmembrane</keyword>
<evidence type="ECO:0008006" key="8">
    <source>
        <dbReference type="Google" id="ProtNLM"/>
    </source>
</evidence>
<feature type="transmembrane region" description="Helical" evidence="5">
    <location>
        <begin position="35"/>
        <end position="53"/>
    </location>
</feature>
<dbReference type="OrthoDB" id="2901184at2759"/>
<dbReference type="InterPro" id="IPR030185">
    <property type="entry name" value="Mae1"/>
</dbReference>
<keyword evidence="3 5" id="KW-1133">Transmembrane helix</keyword>
<evidence type="ECO:0000256" key="3">
    <source>
        <dbReference type="ARBA" id="ARBA00022989"/>
    </source>
</evidence>
<evidence type="ECO:0000256" key="2">
    <source>
        <dbReference type="ARBA" id="ARBA00022692"/>
    </source>
</evidence>
<dbReference type="Pfam" id="PF03595">
    <property type="entry name" value="SLAC1"/>
    <property type="match status" value="1"/>
</dbReference>
<evidence type="ECO:0000313" key="6">
    <source>
        <dbReference type="EMBL" id="QDS71898.1"/>
    </source>
</evidence>
<dbReference type="GO" id="GO:0015140">
    <property type="term" value="F:malate transmembrane transporter activity"/>
    <property type="evidence" value="ECO:0007669"/>
    <property type="project" value="InterPro"/>
</dbReference>
<feature type="transmembrane region" description="Helical" evidence="5">
    <location>
        <begin position="358"/>
        <end position="378"/>
    </location>
</feature>
<dbReference type="Proteomes" id="UP000316270">
    <property type="component" value="Chromosome 7"/>
</dbReference>
<feature type="transmembrane region" description="Helical" evidence="5">
    <location>
        <begin position="65"/>
        <end position="89"/>
    </location>
</feature>
<dbReference type="PANTHER" id="PTHR31162:SF0">
    <property type="entry name" value="MALIC ACID TRANSPORT PROTEIN"/>
    <property type="match status" value="1"/>
</dbReference>
<organism evidence="6 7">
    <name type="scientific">Venturia effusa</name>
    <dbReference type="NCBI Taxonomy" id="50376"/>
    <lineage>
        <taxon>Eukaryota</taxon>
        <taxon>Fungi</taxon>
        <taxon>Dikarya</taxon>
        <taxon>Ascomycota</taxon>
        <taxon>Pezizomycotina</taxon>
        <taxon>Dothideomycetes</taxon>
        <taxon>Pleosporomycetidae</taxon>
        <taxon>Venturiales</taxon>
        <taxon>Venturiaceae</taxon>
        <taxon>Venturia</taxon>
    </lineage>
</organism>
<keyword evidence="7" id="KW-1185">Reference proteome</keyword>
<dbReference type="CDD" id="cd09317">
    <property type="entry name" value="TDT_Mae1_like"/>
    <property type="match status" value="1"/>
</dbReference>
<dbReference type="InterPro" id="IPR004695">
    <property type="entry name" value="SLAC1/Mae1/Ssu1/TehA"/>
</dbReference>